<evidence type="ECO:0000313" key="3">
    <source>
        <dbReference type="Proteomes" id="UP000626109"/>
    </source>
</evidence>
<dbReference type="EMBL" id="CAJNNW010025984">
    <property type="protein sequence ID" value="CAE8681713.1"/>
    <property type="molecule type" value="Genomic_DNA"/>
</dbReference>
<evidence type="ECO:0000313" key="2">
    <source>
        <dbReference type="EMBL" id="CAE8681713.1"/>
    </source>
</evidence>
<dbReference type="AlphaFoldDB" id="A0A813JQA7"/>
<feature type="domain" description="Dynein heavy chain hydrolytic ATP-binding dynein motor region" evidence="1">
    <location>
        <begin position="2"/>
        <end position="91"/>
    </location>
</feature>
<proteinExistence type="predicted"/>
<accession>A0A813JQA7</accession>
<evidence type="ECO:0000259" key="1">
    <source>
        <dbReference type="Pfam" id="PF12774"/>
    </source>
</evidence>
<dbReference type="Pfam" id="PF12774">
    <property type="entry name" value="AAA_6"/>
    <property type="match status" value="1"/>
</dbReference>
<name>A0A813JQA7_POLGL</name>
<dbReference type="SUPFAM" id="SSF52540">
    <property type="entry name" value="P-loop containing nucleoside triphosphate hydrolases"/>
    <property type="match status" value="1"/>
</dbReference>
<organism evidence="2 3">
    <name type="scientific">Polarella glacialis</name>
    <name type="common">Dinoflagellate</name>
    <dbReference type="NCBI Taxonomy" id="89957"/>
    <lineage>
        <taxon>Eukaryota</taxon>
        <taxon>Sar</taxon>
        <taxon>Alveolata</taxon>
        <taxon>Dinophyceae</taxon>
        <taxon>Suessiales</taxon>
        <taxon>Suessiaceae</taxon>
        <taxon>Polarella</taxon>
    </lineage>
</organism>
<protein>
    <recommendedName>
        <fullName evidence="1">Dynein heavy chain hydrolytic ATP-binding dynein motor region domain-containing protein</fullName>
    </recommendedName>
</protein>
<sequence length="236" mass="25123">MLVVTPLARTARKTFFEAKTSGKMLMFKGPAGTGKTETFNDTCRELGVKACISSFSEGATSAEDVKKFLASGKYVCIDSVESMAPDVVSALPGLVKESGSFVCVSCNAETLKGSEGWADACVVLDFTLPPLAPIWDALLSCEGFVGSEKLGDKLAACLEAVKASEFFKKDEKDKNLVRFANSMVQAMGQAARVTGYDDEDKIVGQQAFKSMLSIMEEAGKDSLKGLVKEHLGVEAA</sequence>
<dbReference type="InterPro" id="IPR027417">
    <property type="entry name" value="P-loop_NTPase"/>
</dbReference>
<dbReference type="GO" id="GO:0005524">
    <property type="term" value="F:ATP binding"/>
    <property type="evidence" value="ECO:0007669"/>
    <property type="project" value="InterPro"/>
</dbReference>
<dbReference type="Proteomes" id="UP000626109">
    <property type="component" value="Unassembled WGS sequence"/>
</dbReference>
<comment type="caution">
    <text evidence="2">The sequence shown here is derived from an EMBL/GenBank/DDBJ whole genome shotgun (WGS) entry which is preliminary data.</text>
</comment>
<dbReference type="Gene3D" id="3.40.50.300">
    <property type="entry name" value="P-loop containing nucleotide triphosphate hydrolases"/>
    <property type="match status" value="1"/>
</dbReference>
<gene>
    <name evidence="2" type="ORF">PGLA2088_LOCUS22565</name>
</gene>
<reference evidence="2" key="1">
    <citation type="submission" date="2021-02" db="EMBL/GenBank/DDBJ databases">
        <authorList>
            <person name="Dougan E. K."/>
            <person name="Rhodes N."/>
            <person name="Thang M."/>
            <person name="Chan C."/>
        </authorList>
    </citation>
    <scope>NUCLEOTIDE SEQUENCE</scope>
</reference>
<dbReference type="InterPro" id="IPR035699">
    <property type="entry name" value="AAA_6"/>
</dbReference>